<dbReference type="InterPro" id="IPR007658">
    <property type="entry name" value="DUF594"/>
</dbReference>
<feature type="transmembrane region" description="Helical" evidence="1">
    <location>
        <begin position="12"/>
        <end position="33"/>
    </location>
</feature>
<dbReference type="Pfam" id="PF13968">
    <property type="entry name" value="DUF4220"/>
    <property type="match status" value="1"/>
</dbReference>
<sequence length="675" mass="77084">MATGPLHLWNHWSIQTLVLLSLSLQLFLFAFAGKRRHGANPVLRFLLWMVYLMADSTAIFALGHLSLSGTTREHRLVYFWAPFLLLHLGGPDNITAYALQDNQLWPRHLQILIVQVLGAAYVLYKEIAANGLLVLLATALMFGVGVVKYVERTWALRCSNLSSIRCSIKKERPTRHDHFHRQDEVEGDMDESILRRAHSLFHICKRAIVDSSVDVDSDYHDTRKRLGPIPIIWPLIEMELSLMYDILYTKAGVTHTWYGYCVRIISPLATAASLLLFQFSRKDGDSSVDILITYILFGGALFMETTSLLNALGSTWTFAFLCTTRWNWLRYEALCTARWDRLRRAVASLHQLIKATMGGDSSYKSRRWSGTVGQYNMLHFCTRPDSPWTSPLFGRLAKMVGLREWWDKKHYSGSVEITELVKKHIVDHMKRLLYGGRWNTLGLLRKKWGQEALELEQYQSLKNDGSYKAFMDSLGVELQEGIIIWHIGTDVFLAKSKQAKEEGASANVEVIKMLSNYMMFLLVEHPDMLPGLAQNRLYQRTCENLINLQSTPGHRSMNLGEMLHSLFRLHDNPSTSRATERENLGSILYDRESSFKIDAPRLSYVTGLARLLIAKEEAGTNAVLLVLDVWTDMLVYAGNKGSRESHAKKLNRGAELTTILWLMAEHLSHAYYEQV</sequence>
<dbReference type="EMBL" id="OZ075117">
    <property type="protein sequence ID" value="CAL5079661.1"/>
    <property type="molecule type" value="Genomic_DNA"/>
</dbReference>
<proteinExistence type="predicted"/>
<keyword evidence="1" id="KW-1133">Transmembrane helix</keyword>
<feature type="transmembrane region" description="Helical" evidence="1">
    <location>
        <begin position="257"/>
        <end position="279"/>
    </location>
</feature>
<feature type="transmembrane region" description="Helical" evidence="1">
    <location>
        <begin position="130"/>
        <end position="150"/>
    </location>
</feature>
<gene>
    <name evidence="3" type="ORF">URODEC1_LOCUS107722</name>
</gene>
<protein>
    <recommendedName>
        <fullName evidence="2">DUF4220 domain-containing protein</fullName>
    </recommendedName>
</protein>
<dbReference type="Pfam" id="PF04578">
    <property type="entry name" value="DUF594"/>
    <property type="match status" value="1"/>
</dbReference>
<dbReference type="Proteomes" id="UP001497457">
    <property type="component" value="Chromosome 7b"/>
</dbReference>
<keyword evidence="1" id="KW-0472">Membrane</keyword>
<name>A0ABC9FP71_9POAL</name>
<dbReference type="PANTHER" id="PTHR31325">
    <property type="entry name" value="OS01G0798800 PROTEIN-RELATED"/>
    <property type="match status" value="1"/>
</dbReference>
<reference evidence="4" key="1">
    <citation type="submission" date="2024-06" db="EMBL/GenBank/DDBJ databases">
        <authorList>
            <person name="Ryan C."/>
        </authorList>
    </citation>
    <scope>NUCLEOTIDE SEQUENCE [LARGE SCALE GENOMIC DNA]</scope>
</reference>
<evidence type="ECO:0000256" key="1">
    <source>
        <dbReference type="SAM" id="Phobius"/>
    </source>
</evidence>
<evidence type="ECO:0000259" key="2">
    <source>
        <dbReference type="Pfam" id="PF13968"/>
    </source>
</evidence>
<keyword evidence="1" id="KW-0812">Transmembrane</keyword>
<reference evidence="3 4" key="2">
    <citation type="submission" date="2024-10" db="EMBL/GenBank/DDBJ databases">
        <authorList>
            <person name="Ryan C."/>
        </authorList>
    </citation>
    <scope>NUCLEOTIDE SEQUENCE [LARGE SCALE GENOMIC DNA]</scope>
</reference>
<evidence type="ECO:0000313" key="4">
    <source>
        <dbReference type="Proteomes" id="UP001497457"/>
    </source>
</evidence>
<organism evidence="3 4">
    <name type="scientific">Urochloa decumbens</name>
    <dbReference type="NCBI Taxonomy" id="240449"/>
    <lineage>
        <taxon>Eukaryota</taxon>
        <taxon>Viridiplantae</taxon>
        <taxon>Streptophyta</taxon>
        <taxon>Embryophyta</taxon>
        <taxon>Tracheophyta</taxon>
        <taxon>Spermatophyta</taxon>
        <taxon>Magnoliopsida</taxon>
        <taxon>Liliopsida</taxon>
        <taxon>Poales</taxon>
        <taxon>Poaceae</taxon>
        <taxon>PACMAD clade</taxon>
        <taxon>Panicoideae</taxon>
        <taxon>Panicodae</taxon>
        <taxon>Paniceae</taxon>
        <taxon>Melinidinae</taxon>
        <taxon>Urochloa</taxon>
    </lineage>
</organism>
<feature type="transmembrane region" description="Helical" evidence="1">
    <location>
        <begin position="77"/>
        <end position="99"/>
    </location>
</feature>
<feature type="transmembrane region" description="Helical" evidence="1">
    <location>
        <begin position="108"/>
        <end position="124"/>
    </location>
</feature>
<dbReference type="InterPro" id="IPR025315">
    <property type="entry name" value="DUF4220"/>
</dbReference>
<evidence type="ECO:0000313" key="3">
    <source>
        <dbReference type="EMBL" id="CAL5079661.1"/>
    </source>
</evidence>
<accession>A0ABC9FP71</accession>
<dbReference type="AlphaFoldDB" id="A0ABC9FP71"/>
<feature type="domain" description="DUF4220" evidence="2">
    <location>
        <begin position="48"/>
        <end position="380"/>
    </location>
</feature>
<feature type="transmembrane region" description="Helical" evidence="1">
    <location>
        <begin position="45"/>
        <end position="65"/>
    </location>
</feature>
<keyword evidence="4" id="KW-1185">Reference proteome</keyword>
<feature type="transmembrane region" description="Helical" evidence="1">
    <location>
        <begin position="291"/>
        <end position="312"/>
    </location>
</feature>